<dbReference type="InterPro" id="IPR047575">
    <property type="entry name" value="Sm"/>
</dbReference>
<dbReference type="PANTHER" id="PTHR11193">
    <property type="entry name" value="SMALL NUCLEAR RIBONUCLEOPROTEIN E"/>
    <property type="match status" value="1"/>
</dbReference>
<dbReference type="GO" id="GO:0005681">
    <property type="term" value="C:spliceosomal complex"/>
    <property type="evidence" value="ECO:0007669"/>
    <property type="project" value="UniProtKB-KW"/>
</dbReference>
<comment type="similarity">
    <text evidence="3 12">Belongs to the snRNP Sm proteins family.</text>
</comment>
<evidence type="ECO:0000256" key="12">
    <source>
        <dbReference type="RuleBase" id="RU365053"/>
    </source>
</evidence>
<evidence type="ECO:0000313" key="15">
    <source>
        <dbReference type="Proteomes" id="UP000663850"/>
    </source>
</evidence>
<dbReference type="GO" id="GO:0000387">
    <property type="term" value="P:spliceosomal snRNP assembly"/>
    <property type="evidence" value="ECO:0007669"/>
    <property type="project" value="UniProtKB-UniRule"/>
</dbReference>
<dbReference type="SMART" id="SM00651">
    <property type="entry name" value="Sm"/>
    <property type="match status" value="1"/>
</dbReference>
<dbReference type="GO" id="GO:0005829">
    <property type="term" value="C:cytosol"/>
    <property type="evidence" value="ECO:0007669"/>
    <property type="project" value="UniProtKB-SubCell"/>
</dbReference>
<dbReference type="GO" id="GO:0003723">
    <property type="term" value="F:RNA binding"/>
    <property type="evidence" value="ECO:0007669"/>
    <property type="project" value="UniProtKB-KW"/>
</dbReference>
<dbReference type="Gene3D" id="2.30.30.100">
    <property type="match status" value="2"/>
</dbReference>
<keyword evidence="10 12" id="KW-0687">Ribonucleoprotein</keyword>
<accession>A0A8H3DL62</accession>
<feature type="domain" description="Sm" evidence="13">
    <location>
        <begin position="59"/>
        <end position="133"/>
    </location>
</feature>
<dbReference type="InterPro" id="IPR010920">
    <property type="entry name" value="LSM_dom_sf"/>
</dbReference>
<proteinExistence type="inferred from homology"/>
<comment type="function">
    <text evidence="12">Involved in pre-mRNA splicing. Binds and is required for the stability of snRNA U1, U2, U4 and U5 which contain a highly conserved structural motif called the Sm binding site. Involved in cap modification.</text>
</comment>
<evidence type="ECO:0000256" key="9">
    <source>
        <dbReference type="ARBA" id="ARBA00023242"/>
    </source>
</evidence>
<dbReference type="EMBL" id="CAJMWZ010006859">
    <property type="protein sequence ID" value="CAE6528508.1"/>
    <property type="molecule type" value="Genomic_DNA"/>
</dbReference>
<evidence type="ECO:0000256" key="4">
    <source>
        <dbReference type="ARBA" id="ARBA00022490"/>
    </source>
</evidence>
<dbReference type="GO" id="GO:0005682">
    <property type="term" value="C:U5 snRNP"/>
    <property type="evidence" value="ECO:0007669"/>
    <property type="project" value="UniProtKB-UniRule"/>
</dbReference>
<dbReference type="Proteomes" id="UP000663850">
    <property type="component" value="Unassembled WGS sequence"/>
</dbReference>
<name>A0A8H3DL62_9AGAM</name>
<dbReference type="CDD" id="cd01718">
    <property type="entry name" value="Sm_E"/>
    <property type="match status" value="1"/>
</dbReference>
<evidence type="ECO:0000259" key="13">
    <source>
        <dbReference type="PROSITE" id="PS52002"/>
    </source>
</evidence>
<dbReference type="FunFam" id="2.30.30.100:FF:000013">
    <property type="entry name" value="Small nuclear ribonucleoprotein E"/>
    <property type="match status" value="1"/>
</dbReference>
<keyword evidence="7 12" id="KW-0694">RNA-binding</keyword>
<evidence type="ECO:0000256" key="11">
    <source>
        <dbReference type="ARBA" id="ARBA00058057"/>
    </source>
</evidence>
<gene>
    <name evidence="14" type="ORF">RDB_LOCUS127111</name>
</gene>
<dbReference type="GO" id="GO:0005686">
    <property type="term" value="C:U2 snRNP"/>
    <property type="evidence" value="ECO:0007669"/>
    <property type="project" value="UniProtKB-UniRule"/>
</dbReference>
<keyword evidence="9 12" id="KW-0539">Nucleus</keyword>
<dbReference type="InterPro" id="IPR001163">
    <property type="entry name" value="Sm_dom_euk/arc"/>
</dbReference>
<dbReference type="AlphaFoldDB" id="A0A8H3DL62"/>
<evidence type="ECO:0000256" key="6">
    <source>
        <dbReference type="ARBA" id="ARBA00022728"/>
    </source>
</evidence>
<sequence length="133" mass="15645">MSGRQQRVMVQPINVIFRHLQQKSKVVVWLYDNVEMRIHGRIIPVIMSGRQQRVMVQPINVIFRHLQQKSKAVIWLYDNVEMRIHGRIIGFDEFMNLVVDEAEEVYAKDSKPRRSIGRILLKGDNITLIQPAQ</sequence>
<evidence type="ECO:0000256" key="10">
    <source>
        <dbReference type="ARBA" id="ARBA00023274"/>
    </source>
</evidence>
<dbReference type="PROSITE" id="PS52002">
    <property type="entry name" value="SM"/>
    <property type="match status" value="1"/>
</dbReference>
<evidence type="ECO:0000256" key="3">
    <source>
        <dbReference type="ARBA" id="ARBA00006850"/>
    </source>
</evidence>
<dbReference type="Pfam" id="PF01423">
    <property type="entry name" value="LSM"/>
    <property type="match status" value="1"/>
</dbReference>
<dbReference type="GO" id="GO:0046540">
    <property type="term" value="C:U4/U6 x U5 tri-snRNP complex"/>
    <property type="evidence" value="ECO:0007669"/>
    <property type="project" value="UniProtKB-UniRule"/>
</dbReference>
<comment type="subcellular location">
    <subcellularLocation>
        <location evidence="2">Cytoplasm</location>
        <location evidence="2">Cytosol</location>
    </subcellularLocation>
    <subcellularLocation>
        <location evidence="1 12">Nucleus</location>
    </subcellularLocation>
</comment>
<comment type="function">
    <text evidence="11">Plays a role in pre-mRNA splicing as a core component of the spliceosomal U1, U2, U4 and U5 small nuclear ribonucleoproteins (snRNPs), the building blocks of the spliceosome.</text>
</comment>
<organism evidence="14 15">
    <name type="scientific">Rhizoctonia solani</name>
    <dbReference type="NCBI Taxonomy" id="456999"/>
    <lineage>
        <taxon>Eukaryota</taxon>
        <taxon>Fungi</taxon>
        <taxon>Dikarya</taxon>
        <taxon>Basidiomycota</taxon>
        <taxon>Agaricomycotina</taxon>
        <taxon>Agaricomycetes</taxon>
        <taxon>Cantharellales</taxon>
        <taxon>Ceratobasidiaceae</taxon>
        <taxon>Rhizoctonia</taxon>
    </lineage>
</organism>
<evidence type="ECO:0000313" key="14">
    <source>
        <dbReference type="EMBL" id="CAE6528508.1"/>
    </source>
</evidence>
<protein>
    <recommendedName>
        <fullName evidence="12">Small nuclear ribonucleoprotein E</fullName>
        <shortName evidence="12">snRNP-E</shortName>
    </recommendedName>
    <alternativeName>
        <fullName evidence="12">Sm protein E</fullName>
    </alternativeName>
</protein>
<dbReference type="GO" id="GO:0005687">
    <property type="term" value="C:U4 snRNP"/>
    <property type="evidence" value="ECO:0007669"/>
    <property type="project" value="UniProtKB-UniRule"/>
</dbReference>
<evidence type="ECO:0000256" key="5">
    <source>
        <dbReference type="ARBA" id="ARBA00022664"/>
    </source>
</evidence>
<keyword evidence="6 12" id="KW-0747">Spliceosome</keyword>
<comment type="caution">
    <text evidence="14">The sequence shown here is derived from an EMBL/GenBank/DDBJ whole genome shotgun (WGS) entry which is preliminary data.</text>
</comment>
<keyword evidence="4" id="KW-0963">Cytoplasm</keyword>
<dbReference type="SUPFAM" id="SSF50182">
    <property type="entry name" value="Sm-like ribonucleoproteins"/>
    <property type="match status" value="1"/>
</dbReference>
<evidence type="ECO:0000256" key="1">
    <source>
        <dbReference type="ARBA" id="ARBA00004123"/>
    </source>
</evidence>
<evidence type="ECO:0000256" key="7">
    <source>
        <dbReference type="ARBA" id="ARBA00022884"/>
    </source>
</evidence>
<keyword evidence="5 12" id="KW-0507">mRNA processing</keyword>
<dbReference type="GO" id="GO:0005685">
    <property type="term" value="C:U1 snRNP"/>
    <property type="evidence" value="ECO:0007669"/>
    <property type="project" value="UniProtKB-UniRule"/>
</dbReference>
<evidence type="ECO:0000256" key="2">
    <source>
        <dbReference type="ARBA" id="ARBA00004514"/>
    </source>
</evidence>
<reference evidence="14" key="1">
    <citation type="submission" date="2021-01" db="EMBL/GenBank/DDBJ databases">
        <authorList>
            <person name="Kaushik A."/>
        </authorList>
    </citation>
    <scope>NUCLEOTIDE SEQUENCE</scope>
    <source>
        <strain evidence="14">Type strain: AG8-Rh-89/</strain>
    </source>
</reference>
<keyword evidence="8 12" id="KW-0508">mRNA splicing</keyword>
<dbReference type="InterPro" id="IPR027078">
    <property type="entry name" value="snRNP-E"/>
</dbReference>
<evidence type="ECO:0000256" key="8">
    <source>
        <dbReference type="ARBA" id="ARBA00023187"/>
    </source>
</evidence>